<evidence type="ECO:0000313" key="8">
    <source>
        <dbReference type="EMBL" id="MBS8121872.1"/>
    </source>
</evidence>
<dbReference type="NCBIfam" id="TIGR03625">
    <property type="entry name" value="L3_bact"/>
    <property type="match status" value="1"/>
</dbReference>
<dbReference type="PANTHER" id="PTHR11229:SF16">
    <property type="entry name" value="LARGE RIBOSOMAL SUBUNIT PROTEIN UL3C"/>
    <property type="match status" value="1"/>
</dbReference>
<name>A0ABS5QLC9_9BACT</name>
<evidence type="ECO:0000256" key="7">
    <source>
        <dbReference type="SAM" id="MobiDB-lite"/>
    </source>
</evidence>
<keyword evidence="9" id="KW-1185">Reference proteome</keyword>
<reference evidence="8 9" key="1">
    <citation type="journal article" date="2021" name="Nat. Commun.">
        <title>Reductive evolution and unique predatory mode in the CPR bacterium Vampirococcus lugosii.</title>
        <authorList>
            <person name="Moreira D."/>
            <person name="Zivanovic Y."/>
            <person name="Lopez-Archilla A.I."/>
            <person name="Iniesto M."/>
            <person name="Lopez-Garcia P."/>
        </authorList>
    </citation>
    <scope>NUCLEOTIDE SEQUENCE [LARGE SCALE GENOMIC DNA]</scope>
    <source>
        <strain evidence="8">Chiprana</strain>
    </source>
</reference>
<dbReference type="EMBL" id="JAEDAM010000020">
    <property type="protein sequence ID" value="MBS8121872.1"/>
    <property type="molecule type" value="Genomic_DNA"/>
</dbReference>
<comment type="similarity">
    <text evidence="1">Belongs to the universal ribosomal protein uL3 family.</text>
</comment>
<feature type="region of interest" description="Disordered" evidence="7">
    <location>
        <begin position="118"/>
        <end position="140"/>
    </location>
</feature>
<evidence type="ECO:0000256" key="6">
    <source>
        <dbReference type="NCBIfam" id="TIGR03625"/>
    </source>
</evidence>
<gene>
    <name evidence="8" type="ORF">VAMP_34n155</name>
</gene>
<dbReference type="InterPro" id="IPR019927">
    <property type="entry name" value="Ribosomal_uL3_bac/org-type"/>
</dbReference>
<sequence>MLLKKQEMTKLWIDGKHVPVTLLKLVPQEVIGHRTNEKDGYTAIIVGSEKKEFDRKKGEKVKYSNVFEFRVCEDVLSNFGIGSVLDFSFLDGFDTVFLKGLTKGKGFQGVIKRHGFSRGPSSHGSHFHRRPGSIGGMKPRRVNKGKKLPGHMGVSNISLKNVKIINKYSFDNESLVAVKGSVPGYYGSLVKMELK</sequence>
<dbReference type="PANTHER" id="PTHR11229">
    <property type="entry name" value="50S RIBOSOMAL PROTEIN L3"/>
    <property type="match status" value="1"/>
</dbReference>
<evidence type="ECO:0000256" key="4">
    <source>
        <dbReference type="ARBA" id="ARBA00022980"/>
    </source>
</evidence>
<accession>A0ABS5QLC9</accession>
<proteinExistence type="inferred from homology"/>
<dbReference type="GO" id="GO:0005840">
    <property type="term" value="C:ribosome"/>
    <property type="evidence" value="ECO:0007669"/>
    <property type="project" value="UniProtKB-KW"/>
</dbReference>
<dbReference type="Proteomes" id="UP000680365">
    <property type="component" value="Unassembled WGS sequence"/>
</dbReference>
<evidence type="ECO:0000256" key="5">
    <source>
        <dbReference type="ARBA" id="ARBA00023274"/>
    </source>
</evidence>
<dbReference type="Gene3D" id="2.40.30.10">
    <property type="entry name" value="Translation factors"/>
    <property type="match status" value="1"/>
</dbReference>
<organism evidence="8 9">
    <name type="scientific">Candidatus Vampirococcus lugosii</name>
    <dbReference type="NCBI Taxonomy" id="2789015"/>
    <lineage>
        <taxon>Bacteria</taxon>
        <taxon>Candidatus Absconditibacteriota</taxon>
        <taxon>Vampirococcus</taxon>
    </lineage>
</organism>
<keyword evidence="4 8" id="KW-0689">Ribosomal protein</keyword>
<dbReference type="Pfam" id="PF00297">
    <property type="entry name" value="Ribosomal_L3"/>
    <property type="match status" value="1"/>
</dbReference>
<evidence type="ECO:0000256" key="3">
    <source>
        <dbReference type="ARBA" id="ARBA00022884"/>
    </source>
</evidence>
<dbReference type="SUPFAM" id="SSF50447">
    <property type="entry name" value="Translation proteins"/>
    <property type="match status" value="1"/>
</dbReference>
<comment type="caution">
    <text evidence="8">The sequence shown here is derived from an EMBL/GenBank/DDBJ whole genome shotgun (WGS) entry which is preliminary data.</text>
</comment>
<evidence type="ECO:0000256" key="2">
    <source>
        <dbReference type="ARBA" id="ARBA00022730"/>
    </source>
</evidence>
<dbReference type="InterPro" id="IPR009000">
    <property type="entry name" value="Transl_B-barrel_sf"/>
</dbReference>
<evidence type="ECO:0000313" key="9">
    <source>
        <dbReference type="Proteomes" id="UP000680365"/>
    </source>
</evidence>
<dbReference type="InterPro" id="IPR000597">
    <property type="entry name" value="Ribosomal_uL3"/>
</dbReference>
<protein>
    <recommendedName>
        <fullName evidence="6">50S ribosomal protein L3</fullName>
    </recommendedName>
</protein>
<keyword evidence="2" id="KW-0699">rRNA-binding</keyword>
<keyword evidence="3" id="KW-0694">RNA-binding</keyword>
<evidence type="ECO:0000256" key="1">
    <source>
        <dbReference type="ARBA" id="ARBA00006540"/>
    </source>
</evidence>
<keyword evidence="5" id="KW-0687">Ribonucleoprotein</keyword>